<sequence length="44" mass="4362">MGARTKGSIITANGEQRRAGGGALIVVAGRGVRDGCGRGETTTC</sequence>
<gene>
    <name evidence="1" type="ORF">E2C01_061734</name>
</gene>
<comment type="caution">
    <text evidence="1">The sequence shown here is derived from an EMBL/GenBank/DDBJ whole genome shotgun (WGS) entry which is preliminary data.</text>
</comment>
<organism evidence="1 2">
    <name type="scientific">Portunus trituberculatus</name>
    <name type="common">Swimming crab</name>
    <name type="synonym">Neptunus trituberculatus</name>
    <dbReference type="NCBI Taxonomy" id="210409"/>
    <lineage>
        <taxon>Eukaryota</taxon>
        <taxon>Metazoa</taxon>
        <taxon>Ecdysozoa</taxon>
        <taxon>Arthropoda</taxon>
        <taxon>Crustacea</taxon>
        <taxon>Multicrustacea</taxon>
        <taxon>Malacostraca</taxon>
        <taxon>Eumalacostraca</taxon>
        <taxon>Eucarida</taxon>
        <taxon>Decapoda</taxon>
        <taxon>Pleocyemata</taxon>
        <taxon>Brachyura</taxon>
        <taxon>Eubrachyura</taxon>
        <taxon>Portunoidea</taxon>
        <taxon>Portunidae</taxon>
        <taxon>Portuninae</taxon>
        <taxon>Portunus</taxon>
    </lineage>
</organism>
<dbReference type="EMBL" id="VSRR010026421">
    <property type="protein sequence ID" value="MPC67557.1"/>
    <property type="molecule type" value="Genomic_DNA"/>
</dbReference>
<keyword evidence="2" id="KW-1185">Reference proteome</keyword>
<protein>
    <submittedName>
        <fullName evidence="1">Uncharacterized protein</fullName>
    </submittedName>
</protein>
<evidence type="ECO:0000313" key="1">
    <source>
        <dbReference type="EMBL" id="MPC67557.1"/>
    </source>
</evidence>
<name>A0A5B7HE32_PORTR</name>
<evidence type="ECO:0000313" key="2">
    <source>
        <dbReference type="Proteomes" id="UP000324222"/>
    </source>
</evidence>
<reference evidence="1 2" key="1">
    <citation type="submission" date="2019-05" db="EMBL/GenBank/DDBJ databases">
        <title>Another draft genome of Portunus trituberculatus and its Hox gene families provides insights of decapod evolution.</title>
        <authorList>
            <person name="Jeong J.-H."/>
            <person name="Song I."/>
            <person name="Kim S."/>
            <person name="Choi T."/>
            <person name="Kim D."/>
            <person name="Ryu S."/>
            <person name="Kim W."/>
        </authorList>
    </citation>
    <scope>NUCLEOTIDE SEQUENCE [LARGE SCALE GENOMIC DNA]</scope>
    <source>
        <tissue evidence="1">Muscle</tissue>
    </source>
</reference>
<accession>A0A5B7HE32</accession>
<dbReference type="AlphaFoldDB" id="A0A5B7HE32"/>
<dbReference type="Proteomes" id="UP000324222">
    <property type="component" value="Unassembled WGS sequence"/>
</dbReference>
<proteinExistence type="predicted"/>